<sequence length="105" mass="12525">MFGIFKENEERYLSWHSANQNGYVFNHFKGKDAAYNKIHLATCRTLWREKDEGARTKVEKICSDNLDELLKITEEMRQTKGYSYCKICMPEYIVKGEKLAKYSWR</sequence>
<dbReference type="RefSeq" id="WP_160921183.1">
    <property type="nucleotide sequence ID" value="NZ_WMEY01000008.1"/>
</dbReference>
<dbReference type="EMBL" id="WMEY01000008">
    <property type="protein sequence ID" value="MYL65656.1"/>
    <property type="molecule type" value="Genomic_DNA"/>
</dbReference>
<name>A0A845F4N6_9BACL</name>
<comment type="caution">
    <text evidence="1">The sequence shown here is derived from an EMBL/GenBank/DDBJ whole genome shotgun (WGS) entry which is preliminary data.</text>
</comment>
<proteinExistence type="predicted"/>
<dbReference type="AlphaFoldDB" id="A0A845F4N6"/>
<evidence type="ECO:0000313" key="2">
    <source>
        <dbReference type="Proteomes" id="UP000447833"/>
    </source>
</evidence>
<organism evidence="1 2">
    <name type="scientific">Guptibacillus hwajinpoensis</name>
    <dbReference type="NCBI Taxonomy" id="208199"/>
    <lineage>
        <taxon>Bacteria</taxon>
        <taxon>Bacillati</taxon>
        <taxon>Bacillota</taxon>
        <taxon>Bacilli</taxon>
        <taxon>Bacillales</taxon>
        <taxon>Guptibacillaceae</taxon>
        <taxon>Guptibacillus</taxon>
    </lineage>
</organism>
<dbReference type="Proteomes" id="UP000447833">
    <property type="component" value="Unassembled WGS sequence"/>
</dbReference>
<protein>
    <submittedName>
        <fullName evidence="1">Uncharacterized protein</fullName>
    </submittedName>
</protein>
<accession>A0A845F4N6</accession>
<evidence type="ECO:0000313" key="1">
    <source>
        <dbReference type="EMBL" id="MYL65656.1"/>
    </source>
</evidence>
<gene>
    <name evidence="1" type="ORF">GLW07_20045</name>
</gene>
<reference evidence="1 2" key="1">
    <citation type="submission" date="2019-11" db="EMBL/GenBank/DDBJ databases">
        <title>Genome sequences of 17 halophilic strains isolated from different environments.</title>
        <authorList>
            <person name="Furrow R.E."/>
        </authorList>
    </citation>
    <scope>NUCLEOTIDE SEQUENCE [LARGE SCALE GENOMIC DNA]</scope>
    <source>
        <strain evidence="1 2">22506_14_FS</strain>
    </source>
</reference>